<evidence type="ECO:0000313" key="1">
    <source>
        <dbReference type="EMBL" id="GAX60983.1"/>
    </source>
</evidence>
<protein>
    <submittedName>
        <fullName evidence="1">Uncharacterized protein</fullName>
    </submittedName>
</protein>
<evidence type="ECO:0000313" key="2">
    <source>
        <dbReference type="Proteomes" id="UP000218542"/>
    </source>
</evidence>
<dbReference type="AlphaFoldDB" id="A0A286TYK2"/>
<organism evidence="1 2">
    <name type="scientific">Candidatus Scalindua japonica</name>
    <dbReference type="NCBI Taxonomy" id="1284222"/>
    <lineage>
        <taxon>Bacteria</taxon>
        <taxon>Pseudomonadati</taxon>
        <taxon>Planctomycetota</taxon>
        <taxon>Candidatus Brocadiia</taxon>
        <taxon>Candidatus Brocadiales</taxon>
        <taxon>Candidatus Scalinduaceae</taxon>
        <taxon>Candidatus Scalindua</taxon>
    </lineage>
</organism>
<gene>
    <name evidence="1" type="ORF">SCALIN_C17_0016</name>
</gene>
<proteinExistence type="predicted"/>
<sequence>MEYEQNDSDRTEYGSHFFEVLSKKLAEIKIKGSSPTRLKLYRSFYQKYKQIRPTVSVESQNAPEANEIDIQQTLFDQSLLANFKTNKDYSFAFCAIVFTRQTWLVALCNLSYHRQSCRA</sequence>
<reference evidence="2" key="1">
    <citation type="journal article" date="2017" name="Environ. Microbiol. Rep.">
        <title>Genetic Diversity of Marine Anaerobic Ammonium-Oxidizing Bacteria as Revealed by Genomic and Proteomic Analyses of 'Candidatus Scalindua japonica'.</title>
        <authorList>
            <person name="Oshiki M."/>
            <person name="Mizuto K."/>
            <person name="Kimura Z."/>
            <person name="Kindaichi T."/>
            <person name="Satoh H."/>
            <person name="Okabe S."/>
        </authorList>
    </citation>
    <scope>NUCLEOTIDE SEQUENCE [LARGE SCALE GENOMIC DNA]</scope>
    <source>
        <strain evidence="2">husup-a2</strain>
    </source>
</reference>
<dbReference type="EMBL" id="BAOS01000017">
    <property type="protein sequence ID" value="GAX60983.1"/>
    <property type="molecule type" value="Genomic_DNA"/>
</dbReference>
<accession>A0A286TYK2</accession>
<name>A0A286TYK2_9BACT</name>
<dbReference type="Proteomes" id="UP000218542">
    <property type="component" value="Unassembled WGS sequence"/>
</dbReference>
<comment type="caution">
    <text evidence="1">The sequence shown here is derived from an EMBL/GenBank/DDBJ whole genome shotgun (WGS) entry which is preliminary data.</text>
</comment>
<keyword evidence="2" id="KW-1185">Reference proteome</keyword>